<evidence type="ECO:0000256" key="8">
    <source>
        <dbReference type="ARBA" id="ARBA00022801"/>
    </source>
</evidence>
<dbReference type="AlphaFoldDB" id="D4DEJ8"/>
<dbReference type="Pfam" id="PF02732">
    <property type="entry name" value="ERCC4"/>
    <property type="match status" value="1"/>
</dbReference>
<dbReference type="InterPro" id="IPR042530">
    <property type="entry name" value="EME1/EME2_C"/>
</dbReference>
<dbReference type="CDD" id="cd20085">
    <property type="entry name" value="XPF_nuclease_Mms4"/>
    <property type="match status" value="1"/>
</dbReference>
<comment type="subcellular location">
    <subcellularLocation>
        <location evidence="2">Nucleus</location>
    </subcellularLocation>
</comment>
<evidence type="ECO:0000256" key="10">
    <source>
        <dbReference type="ARBA" id="ARBA00023172"/>
    </source>
</evidence>
<dbReference type="PANTHER" id="PTHR21077:SF5">
    <property type="entry name" value="CROSSOVER JUNCTION ENDONUCLEASE MMS4"/>
    <property type="match status" value="1"/>
</dbReference>
<protein>
    <recommendedName>
        <fullName evidence="15">ERCC4 domain-containing protein</fullName>
    </recommendedName>
</protein>
<evidence type="ECO:0000256" key="13">
    <source>
        <dbReference type="ARBA" id="ARBA00023254"/>
    </source>
</evidence>
<gene>
    <name evidence="16" type="ORF">TRV_05565</name>
</gene>
<dbReference type="RefSeq" id="XP_003020340.1">
    <property type="nucleotide sequence ID" value="XM_003020294.1"/>
</dbReference>
<proteinExistence type="inferred from homology"/>
<dbReference type="Gene3D" id="1.10.150.670">
    <property type="entry name" value="Crossover junction endonuclease EME1, DNA-binding domain"/>
    <property type="match status" value="1"/>
</dbReference>
<sequence length="686" mass="75418">MDQVISLLSSSPAVVSRPTNESLEASFGVLDSPLNAAPAKVDDSLFDYGDFLDSSATKRRRLSPAVDQKIHTTDHTTPLKSPGFMFSDITDFNSIGNTPDIPQAKSKAKETVNKTSTSWDLTLDDPIVCSSSAPNNQAQEEISKKPITIVIDDDDGDEDDDFLGCNLAPSDDIDDHNDDEDLFNFDASQSSTFGISKKTTLLLEQLRREAESKGRSKKKKKVEDDFDSLSEGDALPSTKQKSVRRQPSSQTAGKNADKTAKALEREAAKLRRQQEKELQKEEKRKQKEEKGKQKRIAADIAEANKSKVDKAVSVGEMIVDISSNFQDTSIGTQTEEHMRNLGVEMNFSSSQIPNIVSWRRKVTAQYTDAGHWEPCAPTIKAEGHVLCFFTGDEFAEMAVAAPACNNTVKAYFQKISGEYPSRKQIYLIEGLAATIRKGKNSRNRSYQAAVLQQIDDNQANSGAAGQPPPPPPSARAAATVSSQPKRKKANSSKKTSSTTHVIDEDAIEDALLQLQVVHSCLVHETANSTETASWIKNFTEHISTVPYRRELMKSQDASFCMDVGQVRTGDDAGDAYVRMMQEVSRITAPIAYGVATQFPTVGRLVEAFDQGGALLLEDVKKCANKTGAMTEARIGPAISRRLYTIFTIYDIEQVGIQLVYCTMRMQCNAAAETEVYAVKSEKYNII</sequence>
<evidence type="ECO:0000256" key="6">
    <source>
        <dbReference type="ARBA" id="ARBA00022759"/>
    </source>
</evidence>
<dbReference type="GO" id="GO:0000712">
    <property type="term" value="P:resolution of meiotic recombination intermediates"/>
    <property type="evidence" value="ECO:0007669"/>
    <property type="project" value="TreeGrafter"/>
</dbReference>
<feature type="compositionally biased region" description="Basic and acidic residues" evidence="14">
    <location>
        <begin position="255"/>
        <end position="291"/>
    </location>
</feature>
<dbReference type="OrthoDB" id="343092at2759"/>
<dbReference type="KEGG" id="tve:TRV_05565"/>
<dbReference type="GeneID" id="9584077"/>
<feature type="domain" description="ERCC4" evidence="15">
    <location>
        <begin position="316"/>
        <end position="609"/>
    </location>
</feature>
<dbReference type="HOGENOM" id="CLU_013160_1_0_1"/>
<dbReference type="GO" id="GO:0048476">
    <property type="term" value="C:Holliday junction resolvase complex"/>
    <property type="evidence" value="ECO:0007669"/>
    <property type="project" value="InterPro"/>
</dbReference>
<evidence type="ECO:0000313" key="17">
    <source>
        <dbReference type="Proteomes" id="UP000008383"/>
    </source>
</evidence>
<dbReference type="SMART" id="SM00891">
    <property type="entry name" value="ERCC4"/>
    <property type="match status" value="1"/>
</dbReference>
<dbReference type="GO" id="GO:0005634">
    <property type="term" value="C:nucleus"/>
    <property type="evidence" value="ECO:0007669"/>
    <property type="project" value="UniProtKB-SubCell"/>
</dbReference>
<keyword evidence="5" id="KW-0479">Metal-binding</keyword>
<keyword evidence="7" id="KW-0227">DNA damage</keyword>
<feature type="region of interest" description="Disordered" evidence="14">
    <location>
        <begin position="209"/>
        <end position="295"/>
    </location>
</feature>
<dbReference type="Gene3D" id="3.40.50.10130">
    <property type="match status" value="1"/>
</dbReference>
<keyword evidence="6" id="KW-0255">Endonuclease</keyword>
<keyword evidence="4" id="KW-0540">Nuclease</keyword>
<evidence type="ECO:0000256" key="14">
    <source>
        <dbReference type="SAM" id="MobiDB-lite"/>
    </source>
</evidence>
<name>D4DEJ8_TRIVH</name>
<dbReference type="EMBL" id="ACYE01000298">
    <property type="protein sequence ID" value="EFE39722.1"/>
    <property type="molecule type" value="Genomic_DNA"/>
</dbReference>
<dbReference type="GO" id="GO:0031297">
    <property type="term" value="P:replication fork processing"/>
    <property type="evidence" value="ECO:0007669"/>
    <property type="project" value="TreeGrafter"/>
</dbReference>
<keyword evidence="9" id="KW-0460">Magnesium</keyword>
<evidence type="ECO:0000256" key="7">
    <source>
        <dbReference type="ARBA" id="ARBA00022763"/>
    </source>
</evidence>
<evidence type="ECO:0000256" key="1">
    <source>
        <dbReference type="ARBA" id="ARBA00001946"/>
    </source>
</evidence>
<keyword evidence="10" id="KW-0233">DNA recombination</keyword>
<evidence type="ECO:0000259" key="15">
    <source>
        <dbReference type="SMART" id="SM00891"/>
    </source>
</evidence>
<accession>D4DEJ8</accession>
<comment type="similarity">
    <text evidence="3">Belongs to the EME1/MMS4 family.</text>
</comment>
<dbReference type="GO" id="GO:0006302">
    <property type="term" value="P:double-strand break repair"/>
    <property type="evidence" value="ECO:0007669"/>
    <property type="project" value="TreeGrafter"/>
</dbReference>
<evidence type="ECO:0000256" key="2">
    <source>
        <dbReference type="ARBA" id="ARBA00004123"/>
    </source>
</evidence>
<evidence type="ECO:0000256" key="4">
    <source>
        <dbReference type="ARBA" id="ARBA00022722"/>
    </source>
</evidence>
<dbReference type="InterPro" id="IPR047521">
    <property type="entry name" value="XPF_nuclease_EME1_ascomycetes"/>
</dbReference>
<dbReference type="Proteomes" id="UP000008383">
    <property type="component" value="Unassembled WGS sequence"/>
</dbReference>
<keyword evidence="11" id="KW-0234">DNA repair</keyword>
<feature type="compositionally biased region" description="Polar residues" evidence="14">
    <location>
        <begin position="237"/>
        <end position="253"/>
    </location>
</feature>
<evidence type="ECO:0000256" key="9">
    <source>
        <dbReference type="ARBA" id="ARBA00022842"/>
    </source>
</evidence>
<dbReference type="GO" id="GO:0008821">
    <property type="term" value="F:crossover junction DNA endonuclease activity"/>
    <property type="evidence" value="ECO:0007669"/>
    <property type="project" value="TreeGrafter"/>
</dbReference>
<feature type="region of interest" description="Disordered" evidence="14">
    <location>
        <begin position="458"/>
        <end position="500"/>
    </location>
</feature>
<keyword evidence="8" id="KW-0378">Hydrolase</keyword>
<keyword evidence="12" id="KW-0539">Nucleus</keyword>
<dbReference type="GO" id="GO:0031573">
    <property type="term" value="P:mitotic intra-S DNA damage checkpoint signaling"/>
    <property type="evidence" value="ECO:0007669"/>
    <property type="project" value="TreeGrafter"/>
</dbReference>
<evidence type="ECO:0000256" key="5">
    <source>
        <dbReference type="ARBA" id="ARBA00022723"/>
    </source>
</evidence>
<evidence type="ECO:0000256" key="11">
    <source>
        <dbReference type="ARBA" id="ARBA00023204"/>
    </source>
</evidence>
<comment type="cofactor">
    <cofactor evidence="1">
        <name>Mg(2+)</name>
        <dbReference type="ChEBI" id="CHEBI:18420"/>
    </cofactor>
</comment>
<organism evidence="16 17">
    <name type="scientific">Trichophyton verrucosum (strain HKI 0517)</name>
    <dbReference type="NCBI Taxonomy" id="663202"/>
    <lineage>
        <taxon>Eukaryota</taxon>
        <taxon>Fungi</taxon>
        <taxon>Dikarya</taxon>
        <taxon>Ascomycota</taxon>
        <taxon>Pezizomycotina</taxon>
        <taxon>Eurotiomycetes</taxon>
        <taxon>Eurotiomycetidae</taxon>
        <taxon>Onygenales</taxon>
        <taxon>Arthrodermataceae</taxon>
        <taxon>Trichophyton</taxon>
    </lineage>
</organism>
<dbReference type="InterPro" id="IPR033310">
    <property type="entry name" value="Mms4/EME1/EME2"/>
</dbReference>
<reference evidence="17" key="1">
    <citation type="journal article" date="2011" name="Genome Biol.">
        <title>Comparative and functional genomics provide insights into the pathogenicity of dermatophytic fungi.</title>
        <authorList>
            <person name="Burmester A."/>
            <person name="Shelest E."/>
            <person name="Gloeckner G."/>
            <person name="Heddergott C."/>
            <person name="Schindler S."/>
            <person name="Staib P."/>
            <person name="Heidel A."/>
            <person name="Felder M."/>
            <person name="Petzold A."/>
            <person name="Szafranski K."/>
            <person name="Feuermann M."/>
            <person name="Pedruzzi I."/>
            <person name="Priebe S."/>
            <person name="Groth M."/>
            <person name="Winkler R."/>
            <person name="Li W."/>
            <person name="Kniemeyer O."/>
            <person name="Schroeckh V."/>
            <person name="Hertweck C."/>
            <person name="Hube B."/>
            <person name="White T.C."/>
            <person name="Platzer M."/>
            <person name="Guthke R."/>
            <person name="Heitman J."/>
            <person name="Woestemeyer J."/>
            <person name="Zipfel P.F."/>
            <person name="Monod M."/>
            <person name="Brakhage A.A."/>
        </authorList>
    </citation>
    <scope>NUCLEOTIDE SEQUENCE [LARGE SCALE GENOMIC DNA]</scope>
    <source>
        <strain evidence="17">HKI 0517</strain>
    </source>
</reference>
<evidence type="ECO:0000256" key="12">
    <source>
        <dbReference type="ARBA" id="ARBA00023242"/>
    </source>
</evidence>
<dbReference type="PANTHER" id="PTHR21077">
    <property type="entry name" value="EME1 PROTEIN"/>
    <property type="match status" value="1"/>
</dbReference>
<keyword evidence="13" id="KW-0469">Meiosis</keyword>
<evidence type="ECO:0000256" key="3">
    <source>
        <dbReference type="ARBA" id="ARBA00005313"/>
    </source>
</evidence>
<dbReference type="GO" id="GO:0003677">
    <property type="term" value="F:DNA binding"/>
    <property type="evidence" value="ECO:0007669"/>
    <property type="project" value="InterPro"/>
</dbReference>
<comment type="caution">
    <text evidence="16">The sequence shown here is derived from an EMBL/GenBank/DDBJ whole genome shotgun (WGS) entry which is preliminary data.</text>
</comment>
<dbReference type="GO" id="GO:0046872">
    <property type="term" value="F:metal ion binding"/>
    <property type="evidence" value="ECO:0007669"/>
    <property type="project" value="UniProtKB-KW"/>
</dbReference>
<dbReference type="InterPro" id="IPR006166">
    <property type="entry name" value="ERCC4_domain"/>
</dbReference>
<dbReference type="FunFam" id="1.10.150.670:FF:000004">
    <property type="entry name" value="Crossover junction endonuclease EME1"/>
    <property type="match status" value="1"/>
</dbReference>
<evidence type="ECO:0000313" key="16">
    <source>
        <dbReference type="EMBL" id="EFE39722.1"/>
    </source>
</evidence>
<keyword evidence="17" id="KW-1185">Reference proteome</keyword>